<evidence type="ECO:0000256" key="12">
    <source>
        <dbReference type="ARBA" id="ARBA00023211"/>
    </source>
</evidence>
<keyword evidence="12 17" id="KW-0464">Manganese</keyword>
<keyword evidence="5" id="KW-0808">Transferase</keyword>
<evidence type="ECO:0000256" key="17">
    <source>
        <dbReference type="RuleBase" id="RU368119"/>
    </source>
</evidence>
<evidence type="ECO:0000313" key="18">
    <source>
        <dbReference type="EMBL" id="CAB3399781.1"/>
    </source>
</evidence>
<comment type="pathway">
    <text evidence="2 17">Protein modification; protein glycosylation.</text>
</comment>
<keyword evidence="7 17" id="KW-0479">Metal-binding</keyword>
<dbReference type="Gene3D" id="3.90.550.10">
    <property type="entry name" value="Spore Coat Polysaccharide Biosynthesis Protein SpsA, Chain A"/>
    <property type="match status" value="1"/>
</dbReference>
<keyword evidence="4 17" id="KW-0328">Glycosyltransferase</keyword>
<evidence type="ECO:0000256" key="3">
    <source>
        <dbReference type="ARBA" id="ARBA00006492"/>
    </source>
</evidence>
<dbReference type="GO" id="GO:0006487">
    <property type="term" value="P:protein N-linked glycosylation"/>
    <property type="evidence" value="ECO:0007669"/>
    <property type="project" value="TreeGrafter"/>
</dbReference>
<comment type="caution">
    <text evidence="18">The sequence shown here is derived from an EMBL/GenBank/DDBJ whole genome shotgun (WGS) entry which is preliminary data.</text>
</comment>
<dbReference type="InterPro" id="IPR029044">
    <property type="entry name" value="Nucleotide-diphossugar_trans"/>
</dbReference>
<comment type="subcellular location">
    <subcellularLocation>
        <location evidence="1 17">Golgi apparatus membrane</location>
        <topology evidence="1 17">Single-pass type II membrane protein</topology>
    </subcellularLocation>
</comment>
<dbReference type="SUPFAM" id="SSF53448">
    <property type="entry name" value="Nucleotide-diphospho-sugar transferases"/>
    <property type="match status" value="1"/>
</dbReference>
<comment type="similarity">
    <text evidence="3 17">Belongs to the glycosyltransferase 13 family.</text>
</comment>
<dbReference type="Pfam" id="PF03071">
    <property type="entry name" value="GNT-I"/>
    <property type="match status" value="1"/>
</dbReference>
<comment type="function">
    <text evidence="13 17">Initiates complex N-linked carbohydrate formation. Essential for the conversion of high-mannose to hybrid and complex N-glycans.</text>
</comment>
<evidence type="ECO:0000256" key="7">
    <source>
        <dbReference type="ARBA" id="ARBA00022723"/>
    </source>
</evidence>
<keyword evidence="19" id="KW-1185">Reference proteome</keyword>
<dbReference type="Gene3D" id="3.10.180.20">
    <property type="entry name" value="N-Acetylglucosaminyltransferase I, Domain 2"/>
    <property type="match status" value="1"/>
</dbReference>
<evidence type="ECO:0000256" key="1">
    <source>
        <dbReference type="ARBA" id="ARBA00004323"/>
    </source>
</evidence>
<evidence type="ECO:0000256" key="11">
    <source>
        <dbReference type="ARBA" id="ARBA00023136"/>
    </source>
</evidence>
<dbReference type="PANTHER" id="PTHR10468:SF3">
    <property type="entry name" value="ALPHA-1,3-MANNOSYL-GLYCOPROTEIN 2-BETA-N-ACETYLGLUCOSAMINYLTRANSFERASE"/>
    <property type="match status" value="1"/>
</dbReference>
<dbReference type="FunFam" id="3.90.550.10:FF:000261">
    <property type="entry name" value="GLYcosylation related"/>
    <property type="match status" value="1"/>
</dbReference>
<accession>A0A8S1EIM8</accession>
<name>A0A8S1EIM8_9PELO</name>
<keyword evidence="8 17" id="KW-0735">Signal-anchor</keyword>
<keyword evidence="9" id="KW-1133">Transmembrane helix</keyword>
<gene>
    <name evidence="18" type="ORF">CBOVIS_LOCUS2850</name>
</gene>
<dbReference type="OrthoDB" id="440755at2759"/>
<comment type="cofactor">
    <cofactor evidence="17">
        <name>Mn(2+)</name>
        <dbReference type="ChEBI" id="CHEBI:29035"/>
    </cofactor>
    <text evidence="17">The cofactor is mostly bound to the substrate.</text>
</comment>
<dbReference type="GO" id="GO:0003827">
    <property type="term" value="F:alpha-1,3-mannosylglycoprotein 2-beta-N-acetylglucosaminyltransferase activity"/>
    <property type="evidence" value="ECO:0007669"/>
    <property type="project" value="UniProtKB-UniRule"/>
</dbReference>
<evidence type="ECO:0000256" key="6">
    <source>
        <dbReference type="ARBA" id="ARBA00022692"/>
    </source>
</evidence>
<keyword evidence="6" id="KW-0812">Transmembrane</keyword>
<sequence length="469" mass="54806">MKRAARRFVTKHPHFVLKLICIVLLFSLIVYLKSNADAKREAKQQNSKGRFDAPSSQQDDLNLVKPSTEFIAHVLVFCSMRPDALRNHLSQLLRQRPTSSSYKIVISQDGNNGAVRHVANKFKEDFKNVSYIQHERVKTKKGNNYPAISAHYKWALDKVFFEMNAEHVIVTEDDLDIGNDFFSYFQWGKKVLDSDKTVWCISAWNDNGARNLVNQEDADKLWRTDFFPGLGWMLTKSLWEELSPIFPSSYWDDWMRSPSVRKNRSCIRPELSRTSHNMKLAGKGSSGGLFKDFLSKIEASKNFIEFMWIPTSVVEKSNYDKKLAEEIKNAKLVNMTELHLLDISDSHNYKVAFDNVRKWNEIAKFFKIMTDIRGGMQRTAYYGVVTLMYQEARFYIVPEETANNPNQLTSYVYDEKWDKQNRFLEFEAFYCKSKKYTGKCDPHSPEMFEFFTKKGWKKRLADWGEMIVV</sequence>
<dbReference type="GO" id="GO:0000139">
    <property type="term" value="C:Golgi membrane"/>
    <property type="evidence" value="ECO:0007669"/>
    <property type="project" value="UniProtKB-SubCell"/>
</dbReference>
<comment type="catalytic activity">
    <reaction evidence="16 17">
        <text>N(4)-(alpha-D-Man-(1-&gt;3)-[alpha-D-Man-(1-&gt;3)-[alpha-D-Man-(1-&gt;6)]-alpha-D-Man-(1-&gt;6)]-beta-D-Man-(1-&gt;4)-beta-D-GlcNAc-(1-&gt;4)-beta-D-GlcNAc)-L-asparaginyl-[protein] (N-glucan mannose isomer 5A1,2) + UDP-N-acetyl-alpha-D-glucosamine = N(4)-{beta-D-GlcNAc-(1-&gt;2)-alpha-D-Man-(1-&gt;3)-[alpha-D-Man-(1-&gt;3)-[alpha-D-Man-(1-&gt;6)]-alpha-D-Man-(1-&gt;6)]-beta-D-Man-(1-&gt;4)-beta-D-GlcNAc-(1-&gt;4)-beta-D-GlcNAc}-L-asparaginyl-[protein] + UDP + H(+)</text>
        <dbReference type="Rhea" id="RHEA:11456"/>
        <dbReference type="Rhea" id="RHEA-COMP:14367"/>
        <dbReference type="Rhea" id="RHEA-COMP:14368"/>
        <dbReference type="ChEBI" id="CHEBI:15378"/>
        <dbReference type="ChEBI" id="CHEBI:57705"/>
        <dbReference type="ChEBI" id="CHEBI:58223"/>
        <dbReference type="ChEBI" id="CHEBI:59087"/>
        <dbReference type="ChEBI" id="CHEBI:60625"/>
        <dbReference type="EC" id="2.4.1.101"/>
    </reaction>
</comment>
<evidence type="ECO:0000256" key="14">
    <source>
        <dbReference type="ARBA" id="ARBA00038949"/>
    </source>
</evidence>
<evidence type="ECO:0000256" key="16">
    <source>
        <dbReference type="ARBA" id="ARBA00049421"/>
    </source>
</evidence>
<dbReference type="GO" id="GO:0030145">
    <property type="term" value="F:manganese ion binding"/>
    <property type="evidence" value="ECO:0007669"/>
    <property type="project" value="UniProtKB-UniRule"/>
</dbReference>
<evidence type="ECO:0000256" key="2">
    <source>
        <dbReference type="ARBA" id="ARBA00004922"/>
    </source>
</evidence>
<keyword evidence="11" id="KW-0472">Membrane</keyword>
<keyword evidence="10 17" id="KW-0333">Golgi apparatus</keyword>
<evidence type="ECO:0000256" key="10">
    <source>
        <dbReference type="ARBA" id="ARBA00023034"/>
    </source>
</evidence>
<evidence type="ECO:0000256" key="4">
    <source>
        <dbReference type="ARBA" id="ARBA00022676"/>
    </source>
</evidence>
<proteinExistence type="inferred from homology"/>
<evidence type="ECO:0000256" key="13">
    <source>
        <dbReference type="ARBA" id="ARBA00037706"/>
    </source>
</evidence>
<dbReference type="Proteomes" id="UP000494206">
    <property type="component" value="Unassembled WGS sequence"/>
</dbReference>
<evidence type="ECO:0000256" key="9">
    <source>
        <dbReference type="ARBA" id="ARBA00022989"/>
    </source>
</evidence>
<evidence type="ECO:0000256" key="8">
    <source>
        <dbReference type="ARBA" id="ARBA00022968"/>
    </source>
</evidence>
<dbReference type="EC" id="2.4.1.101" evidence="14 17"/>
<dbReference type="PANTHER" id="PTHR10468">
    <property type="entry name" value="PROTEIN O-LINKED-MANNOSE BETA-1,2-N-ACETYLGLUCOSAMINYLTRANSFERASE 1/ALPHA-1,3-MANNOSYL-GLYCOPROTEIN 2-BETA-N-ACETYLGLUCOSAMINYLTRANSFERASE"/>
    <property type="match status" value="1"/>
</dbReference>
<dbReference type="InterPro" id="IPR052261">
    <property type="entry name" value="Glycosyltransferase_13"/>
</dbReference>
<dbReference type="AlphaFoldDB" id="A0A8S1EIM8"/>
<evidence type="ECO:0000256" key="15">
    <source>
        <dbReference type="ARBA" id="ARBA00041712"/>
    </source>
</evidence>
<organism evidence="18 19">
    <name type="scientific">Caenorhabditis bovis</name>
    <dbReference type="NCBI Taxonomy" id="2654633"/>
    <lineage>
        <taxon>Eukaryota</taxon>
        <taxon>Metazoa</taxon>
        <taxon>Ecdysozoa</taxon>
        <taxon>Nematoda</taxon>
        <taxon>Chromadorea</taxon>
        <taxon>Rhabditida</taxon>
        <taxon>Rhabditina</taxon>
        <taxon>Rhabditomorpha</taxon>
        <taxon>Rhabditoidea</taxon>
        <taxon>Rhabditidae</taxon>
        <taxon>Peloderinae</taxon>
        <taxon>Caenorhabditis</taxon>
    </lineage>
</organism>
<evidence type="ECO:0000313" key="19">
    <source>
        <dbReference type="Proteomes" id="UP000494206"/>
    </source>
</evidence>
<reference evidence="18 19" key="1">
    <citation type="submission" date="2020-04" db="EMBL/GenBank/DDBJ databases">
        <authorList>
            <person name="Laetsch R D."/>
            <person name="Stevens L."/>
            <person name="Kumar S."/>
            <person name="Blaxter L. M."/>
        </authorList>
    </citation>
    <scope>NUCLEOTIDE SEQUENCE [LARGE SCALE GENOMIC DNA]</scope>
</reference>
<evidence type="ECO:0000256" key="5">
    <source>
        <dbReference type="ARBA" id="ARBA00022679"/>
    </source>
</evidence>
<dbReference type="EMBL" id="CADEPM010000002">
    <property type="protein sequence ID" value="CAB3399781.1"/>
    <property type="molecule type" value="Genomic_DNA"/>
</dbReference>
<dbReference type="InterPro" id="IPR004139">
    <property type="entry name" value="Glyco_trans_13"/>
</dbReference>
<protein>
    <recommendedName>
        <fullName evidence="14 17">Alpha-1,3-mannosyl-glycoprotein 2-beta-N-acetylglucosaminyltransferase</fullName>
        <shortName evidence="17">GNT-I</shortName>
        <shortName evidence="17">GlcNAc-T I</shortName>
        <ecNumber evidence="14 17">2.4.1.101</ecNumber>
    </recommendedName>
    <alternativeName>
        <fullName evidence="15 17">N-glycosyl-oligosaccharide-glycoprotein N-acetylglucosaminyltransferase I</fullName>
    </alternativeName>
</protein>